<sequence>MKSLDGSITLLNHKSCPATKILFFPELPKPSLLAASPACFW</sequence>
<name>A0A0A9EXH1_ARUDO</name>
<accession>A0A0A9EXH1</accession>
<dbReference type="EMBL" id="GBRH01194252">
    <property type="protein sequence ID" value="JAE03644.1"/>
    <property type="molecule type" value="Transcribed_RNA"/>
</dbReference>
<proteinExistence type="predicted"/>
<reference evidence="1" key="2">
    <citation type="journal article" date="2015" name="Data Brief">
        <title>Shoot transcriptome of the giant reed, Arundo donax.</title>
        <authorList>
            <person name="Barrero R.A."/>
            <person name="Guerrero F.D."/>
            <person name="Moolhuijzen P."/>
            <person name="Goolsby J.A."/>
            <person name="Tidwell J."/>
            <person name="Bellgard S.E."/>
            <person name="Bellgard M.I."/>
        </authorList>
    </citation>
    <scope>NUCLEOTIDE SEQUENCE</scope>
    <source>
        <tissue evidence="1">Shoot tissue taken approximately 20 cm above the soil surface</tissue>
    </source>
</reference>
<evidence type="ECO:0000313" key="1">
    <source>
        <dbReference type="EMBL" id="JAE03644.1"/>
    </source>
</evidence>
<protein>
    <submittedName>
        <fullName evidence="1">Uncharacterized protein</fullName>
    </submittedName>
</protein>
<dbReference type="AlphaFoldDB" id="A0A0A9EXH1"/>
<reference evidence="1" key="1">
    <citation type="submission" date="2014-09" db="EMBL/GenBank/DDBJ databases">
        <authorList>
            <person name="Magalhaes I.L.F."/>
            <person name="Oliveira U."/>
            <person name="Santos F.R."/>
            <person name="Vidigal T.H.D.A."/>
            <person name="Brescovit A.D."/>
            <person name="Santos A.J."/>
        </authorList>
    </citation>
    <scope>NUCLEOTIDE SEQUENCE</scope>
    <source>
        <tissue evidence="1">Shoot tissue taken approximately 20 cm above the soil surface</tissue>
    </source>
</reference>
<organism evidence="1">
    <name type="scientific">Arundo donax</name>
    <name type="common">Giant reed</name>
    <name type="synonym">Donax arundinaceus</name>
    <dbReference type="NCBI Taxonomy" id="35708"/>
    <lineage>
        <taxon>Eukaryota</taxon>
        <taxon>Viridiplantae</taxon>
        <taxon>Streptophyta</taxon>
        <taxon>Embryophyta</taxon>
        <taxon>Tracheophyta</taxon>
        <taxon>Spermatophyta</taxon>
        <taxon>Magnoliopsida</taxon>
        <taxon>Liliopsida</taxon>
        <taxon>Poales</taxon>
        <taxon>Poaceae</taxon>
        <taxon>PACMAD clade</taxon>
        <taxon>Arundinoideae</taxon>
        <taxon>Arundineae</taxon>
        <taxon>Arundo</taxon>
    </lineage>
</organism>